<dbReference type="InterPro" id="IPR025652">
    <property type="entry name" value="TesB_C"/>
</dbReference>
<dbReference type="Pfam" id="PF00027">
    <property type="entry name" value="cNMP_binding"/>
    <property type="match status" value="2"/>
</dbReference>
<keyword evidence="5" id="KW-0378">Hydrolase</keyword>
<comment type="subcellular location">
    <subcellularLocation>
        <location evidence="1">Peroxisome matrix</location>
    </subcellularLocation>
</comment>
<dbReference type="Pfam" id="PF02551">
    <property type="entry name" value="Acyl_CoA_thio"/>
    <property type="match status" value="2"/>
</dbReference>
<dbReference type="FunFam" id="2.60.120.10:FF:000109">
    <property type="entry name" value="Acyl-CoA thioesterase II"/>
    <property type="match status" value="1"/>
</dbReference>
<evidence type="ECO:0000256" key="2">
    <source>
        <dbReference type="ARBA" id="ARBA00004872"/>
    </source>
</evidence>
<dbReference type="InterPro" id="IPR029069">
    <property type="entry name" value="HotDog_dom_sf"/>
</dbReference>
<dbReference type="InterPro" id="IPR018490">
    <property type="entry name" value="cNMP-bd_dom_sf"/>
</dbReference>
<dbReference type="Gene3D" id="2.40.160.210">
    <property type="entry name" value="Acyl-CoA thioesterase, double hotdog domain"/>
    <property type="match status" value="2"/>
</dbReference>
<dbReference type="InterPro" id="IPR042171">
    <property type="entry name" value="Acyl-CoA_hotdog"/>
</dbReference>
<dbReference type="CDD" id="cd00038">
    <property type="entry name" value="CAP_ED"/>
    <property type="match status" value="2"/>
</dbReference>
<dbReference type="PANTHER" id="PTHR11066:SF34">
    <property type="entry name" value="ACYL-COENZYME A THIOESTERASE 8"/>
    <property type="match status" value="1"/>
</dbReference>
<proteinExistence type="inferred from homology"/>
<comment type="catalytic activity">
    <reaction evidence="7">
        <text>a fatty acyl-CoA + H2O = a fatty acid + CoA + H(+)</text>
        <dbReference type="Rhea" id="RHEA:16781"/>
        <dbReference type="ChEBI" id="CHEBI:15377"/>
        <dbReference type="ChEBI" id="CHEBI:15378"/>
        <dbReference type="ChEBI" id="CHEBI:28868"/>
        <dbReference type="ChEBI" id="CHEBI:57287"/>
        <dbReference type="ChEBI" id="CHEBI:77636"/>
        <dbReference type="EC" id="3.1.2.20"/>
    </reaction>
</comment>
<comment type="pathway">
    <text evidence="2">Lipid metabolism; fatty acid metabolism.</text>
</comment>
<evidence type="ECO:0000259" key="9">
    <source>
        <dbReference type="PROSITE" id="PS50042"/>
    </source>
</evidence>
<dbReference type="SUPFAM" id="SSF51206">
    <property type="entry name" value="cAMP-binding domain-like"/>
    <property type="match status" value="2"/>
</dbReference>
<gene>
    <name evidence="10" type="ORF">SSX86_027274</name>
</gene>
<evidence type="ECO:0000256" key="8">
    <source>
        <dbReference type="ARBA" id="ARBA00038894"/>
    </source>
</evidence>
<evidence type="ECO:0000256" key="4">
    <source>
        <dbReference type="ARBA" id="ARBA00011881"/>
    </source>
</evidence>
<keyword evidence="6" id="KW-0443">Lipid metabolism</keyword>
<dbReference type="InterPro" id="IPR049449">
    <property type="entry name" value="TesB_ACOT8-like_N"/>
</dbReference>
<dbReference type="PANTHER" id="PTHR11066">
    <property type="entry name" value="ACYL-COA THIOESTERASE"/>
    <property type="match status" value="1"/>
</dbReference>
<dbReference type="InterPro" id="IPR003703">
    <property type="entry name" value="Acyl_CoA_thio"/>
</dbReference>
<dbReference type="SMART" id="SM00100">
    <property type="entry name" value="cNMP"/>
    <property type="match status" value="2"/>
</dbReference>
<evidence type="ECO:0000256" key="7">
    <source>
        <dbReference type="ARBA" id="ARBA00035880"/>
    </source>
</evidence>
<comment type="similarity">
    <text evidence="3">Belongs to the C/M/P thioester hydrolase family.</text>
</comment>
<name>A0AAP0CGG9_9ASTR</name>
<sequence length="791" mass="89443">MFRSEEVIEFLGCVPLLQRLPSSSLRRIAQVVTVKHYDPQEYVVREGEAGNGVYFIWDGEAEVSGYIHADEHNRPEFQLKRFDYFGNGVAVSMQQADVIALTKLTCLLLPLEHCKLLQSKSIWSAEQTVETCSPVESILHLEPIEVNIFKGITLPEAPRFGKVFGGQFIGQALAAASKTVDSLKFVHSLHVYFLLVGDLEIPIIYHVHRVRDGNSFATRRIDAIQKGNVVFTMIASFQKEEIGFDHQLPSMPAVPDPESLLSMEDLRERRLTDPRLPRTYRNKVASTKFIPWPIEIRFCEPSNSTNYDKRPASLRYWFRAKGKLSDDEALHRCVTAYTTDLIFLNVSLNPHRAKGLKTTSISLDHSMWFHRPIRADEWLLFVILSPTAHNGRGFLSGQIFNRKGELVASVTQEGLIRKARTSPSPGEYVVHEGEAGHGIYFIWEGEAEVSGYFHLDELNRSEFHLKRYDYFGNVVAGSVQQADVIALTKMTCLLLPHKHCSLLQSKSIWSAEQTLETCSLIERILHLDSVEALAAASKTVDSLKIVHSLHAYFLLVGDLEIPTIYHVRRVRDGNSFATRKIDAIQKGNVVFTMTASFQKEEVGFDHQLPSMKDVPDPDSLLSMEDLQETRITDPGLPRMYHNKVTTANSIPWPIEIRLCEHNNSTNYDKSPASLRYWFKSKGKLSDDEALHRCVAAYISDHITLNVSLNPHRRKGLRTSSASLNHSMWFHRPIRTDEWLLYSIWSPTAYNSRGLVSGQMFNRKGELVASVTQEGLIRKAGTSPSAGVSSKL</sequence>
<dbReference type="GO" id="GO:0009062">
    <property type="term" value="P:fatty acid catabolic process"/>
    <property type="evidence" value="ECO:0007669"/>
    <property type="project" value="TreeGrafter"/>
</dbReference>
<dbReference type="GO" id="GO:0005782">
    <property type="term" value="C:peroxisomal matrix"/>
    <property type="evidence" value="ECO:0007669"/>
    <property type="project" value="UniProtKB-SubCell"/>
</dbReference>
<dbReference type="AlphaFoldDB" id="A0AAP0CGG9"/>
<dbReference type="Gene3D" id="2.60.120.10">
    <property type="entry name" value="Jelly Rolls"/>
    <property type="match status" value="2"/>
</dbReference>
<feature type="domain" description="Cyclic nucleotide-binding" evidence="9">
    <location>
        <begin position="425"/>
        <end position="474"/>
    </location>
</feature>
<dbReference type="GO" id="GO:0006637">
    <property type="term" value="P:acyl-CoA metabolic process"/>
    <property type="evidence" value="ECO:0007669"/>
    <property type="project" value="InterPro"/>
</dbReference>
<keyword evidence="11" id="KW-1185">Reference proteome</keyword>
<dbReference type="EMBL" id="JBCNJP010000025">
    <property type="protein sequence ID" value="KAK9056185.1"/>
    <property type="molecule type" value="Genomic_DNA"/>
</dbReference>
<dbReference type="PROSITE" id="PS00888">
    <property type="entry name" value="CNMP_BINDING_1"/>
    <property type="match status" value="2"/>
</dbReference>
<dbReference type="Pfam" id="PF13622">
    <property type="entry name" value="4HBT_3"/>
    <property type="match status" value="2"/>
</dbReference>
<evidence type="ECO:0000313" key="10">
    <source>
        <dbReference type="EMBL" id="KAK9056185.1"/>
    </source>
</evidence>
<dbReference type="InterPro" id="IPR000595">
    <property type="entry name" value="cNMP-bd_dom"/>
</dbReference>
<dbReference type="CDD" id="cd03444">
    <property type="entry name" value="Thioesterase_II_repeat1"/>
    <property type="match status" value="2"/>
</dbReference>
<dbReference type="PROSITE" id="PS50042">
    <property type="entry name" value="CNMP_BINDING_3"/>
    <property type="match status" value="2"/>
</dbReference>
<evidence type="ECO:0000256" key="3">
    <source>
        <dbReference type="ARBA" id="ARBA00006538"/>
    </source>
</evidence>
<dbReference type="FunFam" id="2.40.160.210:FF:000003">
    <property type="entry name" value="Acyl-CoA thioesterase II"/>
    <property type="match status" value="2"/>
</dbReference>
<reference evidence="10 11" key="1">
    <citation type="submission" date="2024-04" db="EMBL/GenBank/DDBJ databases">
        <title>The reference genome of an endangered Asteraceae, Deinandra increscens subsp. villosa, native to the Central Coast of California.</title>
        <authorList>
            <person name="Guilliams M."/>
            <person name="Hasenstab-Lehman K."/>
            <person name="Meyer R."/>
            <person name="Mcevoy S."/>
        </authorList>
    </citation>
    <scope>NUCLEOTIDE SEQUENCE [LARGE SCALE GENOMIC DNA]</scope>
    <source>
        <tissue evidence="10">Leaf</tissue>
    </source>
</reference>
<dbReference type="CDD" id="cd03445">
    <property type="entry name" value="Thioesterase_II_repeat2"/>
    <property type="match status" value="2"/>
</dbReference>
<dbReference type="SUPFAM" id="SSF54637">
    <property type="entry name" value="Thioesterase/thiol ester dehydrase-isomerase"/>
    <property type="match status" value="4"/>
</dbReference>
<organism evidence="10 11">
    <name type="scientific">Deinandra increscens subsp. villosa</name>
    <dbReference type="NCBI Taxonomy" id="3103831"/>
    <lineage>
        <taxon>Eukaryota</taxon>
        <taxon>Viridiplantae</taxon>
        <taxon>Streptophyta</taxon>
        <taxon>Embryophyta</taxon>
        <taxon>Tracheophyta</taxon>
        <taxon>Spermatophyta</taxon>
        <taxon>Magnoliopsida</taxon>
        <taxon>eudicotyledons</taxon>
        <taxon>Gunneridae</taxon>
        <taxon>Pentapetalae</taxon>
        <taxon>asterids</taxon>
        <taxon>campanulids</taxon>
        <taxon>Asterales</taxon>
        <taxon>Asteraceae</taxon>
        <taxon>Asteroideae</taxon>
        <taxon>Heliantheae alliance</taxon>
        <taxon>Madieae</taxon>
        <taxon>Madiinae</taxon>
        <taxon>Deinandra</taxon>
    </lineage>
</organism>
<evidence type="ECO:0000256" key="5">
    <source>
        <dbReference type="ARBA" id="ARBA00022801"/>
    </source>
</evidence>
<dbReference type="InterPro" id="IPR018488">
    <property type="entry name" value="cNMP-bd_CS"/>
</dbReference>
<accession>A0AAP0CGG9</accession>
<evidence type="ECO:0000256" key="1">
    <source>
        <dbReference type="ARBA" id="ARBA00004253"/>
    </source>
</evidence>
<dbReference type="NCBIfam" id="TIGR00189">
    <property type="entry name" value="tesB"/>
    <property type="match status" value="1"/>
</dbReference>
<evidence type="ECO:0000256" key="6">
    <source>
        <dbReference type="ARBA" id="ARBA00023098"/>
    </source>
</evidence>
<feature type="domain" description="Cyclic nucleotide-binding" evidence="9">
    <location>
        <begin position="16"/>
        <end position="86"/>
    </location>
</feature>
<comment type="subunit">
    <text evidence="4">Homotetramer.</text>
</comment>
<dbReference type="GO" id="GO:0047617">
    <property type="term" value="F:fatty acyl-CoA hydrolase activity"/>
    <property type="evidence" value="ECO:0007669"/>
    <property type="project" value="UniProtKB-EC"/>
</dbReference>
<dbReference type="Proteomes" id="UP001408789">
    <property type="component" value="Unassembled WGS sequence"/>
</dbReference>
<dbReference type="InterPro" id="IPR014710">
    <property type="entry name" value="RmlC-like_jellyroll"/>
</dbReference>
<evidence type="ECO:0000313" key="11">
    <source>
        <dbReference type="Proteomes" id="UP001408789"/>
    </source>
</evidence>
<protein>
    <recommendedName>
        <fullName evidence="8">acyl-CoA hydrolase</fullName>
        <ecNumber evidence="8">3.1.2.20</ecNumber>
    </recommendedName>
</protein>
<comment type="caution">
    <text evidence="10">The sequence shown here is derived from an EMBL/GenBank/DDBJ whole genome shotgun (WGS) entry which is preliminary data.</text>
</comment>
<dbReference type="EC" id="3.1.2.20" evidence="8"/>